<proteinExistence type="predicted"/>
<dbReference type="KEGG" id="ntt:TAO_0436"/>
<keyword evidence="3" id="KW-1185">Reference proteome</keyword>
<evidence type="ECO:0000313" key="2">
    <source>
        <dbReference type="EMBL" id="BAW79806.1"/>
    </source>
</evidence>
<organism evidence="2 3">
    <name type="scientific">Candidatus Nitrosoglobus terrae</name>
    <dbReference type="NCBI Taxonomy" id="1630141"/>
    <lineage>
        <taxon>Bacteria</taxon>
        <taxon>Pseudomonadati</taxon>
        <taxon>Pseudomonadota</taxon>
        <taxon>Gammaproteobacteria</taxon>
        <taxon>Chromatiales</taxon>
        <taxon>Chromatiaceae</taxon>
        <taxon>Candidatus Nitrosoglobus</taxon>
    </lineage>
</organism>
<dbReference type="EMBL" id="AP014836">
    <property type="protein sequence ID" value="BAW79806.1"/>
    <property type="molecule type" value="Genomic_DNA"/>
</dbReference>
<evidence type="ECO:0000313" key="3">
    <source>
        <dbReference type="Proteomes" id="UP000243679"/>
    </source>
</evidence>
<dbReference type="RefSeq" id="WP_096526423.1">
    <property type="nucleotide sequence ID" value="NZ_AP014836.1"/>
</dbReference>
<name>A0A1Q2SKY4_9GAMM</name>
<evidence type="ECO:0000256" key="1">
    <source>
        <dbReference type="SAM" id="SignalP"/>
    </source>
</evidence>
<protein>
    <recommendedName>
        <fullName evidence="4">Lipoprotein</fullName>
    </recommendedName>
</protein>
<dbReference type="AlphaFoldDB" id="A0A1Q2SKY4"/>
<reference evidence="2 3" key="1">
    <citation type="journal article" date="2017" name="ISME J.">
        <title>An acid-tolerant ammonia-oxidizing ?-proteobacterium from soil.</title>
        <authorList>
            <person name="Hayatsu M."/>
            <person name="Tago K."/>
            <person name="Uchiyama I."/>
            <person name="Toyoda A."/>
            <person name="Wang Y."/>
            <person name="Shimomura Y."/>
            <person name="Okubo T."/>
            <person name="Kurisu F."/>
            <person name="Hirono Y."/>
            <person name="Nonaka K."/>
            <person name="Akiyama H."/>
            <person name="Itoh T."/>
            <person name="Takami H."/>
        </authorList>
    </citation>
    <scope>NUCLEOTIDE SEQUENCE [LARGE SCALE GENOMIC DNA]</scope>
    <source>
        <strain evidence="2 3">TAO100</strain>
    </source>
</reference>
<sequence>MLKRLYFLLTIASLLIAACSSGPARTYAKGNHKGSVWNVDGDFNEGSNSLKIYINGYKAISGRLSFFGDTAIMNGEYQGEEASAHCRRRGGTYSDYVRCTVFVNGQKAATIQW</sequence>
<feature type="chain" id="PRO_5013247504" description="Lipoprotein" evidence="1">
    <location>
        <begin position="25"/>
        <end position="113"/>
    </location>
</feature>
<keyword evidence="1" id="KW-0732">Signal</keyword>
<gene>
    <name evidence="2" type="ORF">TAO_0436</name>
</gene>
<evidence type="ECO:0008006" key="4">
    <source>
        <dbReference type="Google" id="ProtNLM"/>
    </source>
</evidence>
<dbReference type="Proteomes" id="UP000243679">
    <property type="component" value="Chromosome"/>
</dbReference>
<feature type="signal peptide" evidence="1">
    <location>
        <begin position="1"/>
        <end position="24"/>
    </location>
</feature>
<dbReference type="PROSITE" id="PS51257">
    <property type="entry name" value="PROKAR_LIPOPROTEIN"/>
    <property type="match status" value="1"/>
</dbReference>
<accession>A0A1Q2SKY4</accession>